<evidence type="ECO:0000313" key="3">
    <source>
        <dbReference type="Proteomes" id="UP001216595"/>
    </source>
</evidence>
<organism evidence="2 3">
    <name type="scientific">Asticcacaulis currens</name>
    <dbReference type="NCBI Taxonomy" id="2984210"/>
    <lineage>
        <taxon>Bacteria</taxon>
        <taxon>Pseudomonadati</taxon>
        <taxon>Pseudomonadota</taxon>
        <taxon>Alphaproteobacteria</taxon>
        <taxon>Caulobacterales</taxon>
        <taxon>Caulobacteraceae</taxon>
        <taxon>Asticcacaulis</taxon>
    </lineage>
</organism>
<dbReference type="RefSeq" id="WP_272740601.1">
    <property type="nucleotide sequence ID" value="NZ_JAQQKW010000003.1"/>
</dbReference>
<name>A0ABT5ICG2_9CAUL</name>
<keyword evidence="3" id="KW-1185">Reference proteome</keyword>
<reference evidence="2 3" key="1">
    <citation type="submission" date="2023-01" db="EMBL/GenBank/DDBJ databases">
        <title>Novel species of the genus Asticcacaulis isolated from rivers.</title>
        <authorList>
            <person name="Lu H."/>
        </authorList>
    </citation>
    <scope>NUCLEOTIDE SEQUENCE [LARGE SCALE GENOMIC DNA]</scope>
    <source>
        <strain evidence="2 3">DXS10W</strain>
    </source>
</reference>
<dbReference type="Pfam" id="PF20335">
    <property type="entry name" value="DUF6630"/>
    <property type="match status" value="1"/>
</dbReference>
<feature type="domain" description="DUF6630" evidence="1">
    <location>
        <begin position="9"/>
        <end position="97"/>
    </location>
</feature>
<proteinExistence type="predicted"/>
<gene>
    <name evidence="2" type="ORF">PQU94_06205</name>
</gene>
<dbReference type="EMBL" id="JAQQKW010000003">
    <property type="protein sequence ID" value="MDC7693873.1"/>
    <property type="molecule type" value="Genomic_DNA"/>
</dbReference>
<evidence type="ECO:0000313" key="2">
    <source>
        <dbReference type="EMBL" id="MDC7693873.1"/>
    </source>
</evidence>
<accession>A0ABT5ICG2</accession>
<sequence>MMSLENTPIIGIDWKFVGRDYLGFFPEHYPDLAFFKSDAFEHLRDELTNELPETCFERLSVFLAEYGYELWNIDTLGDEYRLLVAPSGQGETVCRAALNGIAAEWDDAEDIPDFGFERLAPLAKSMKPGRKQAVKAKLPPIATQDDWHRSYGGVWRPDVRQVFLDFENEAGEDVSGLVDLHTFPLTEVDATGFYDLQAAGHSFMPLYGIEGGQYWEWQKPQKRQKIYDDYRSCVALISDYNTPIVTEIPGSERRHGDNLGFTGFGQVLFQKVRADEAATWHNASALRIGRQPVTPEARASLLRFDGAQFQHIAELHAQAHLLPLDADKIAVFGAANPDESGHTAAVSYHLIDSRTGVVMGKGQLPFAQPTTLEGLFVLGGDDIVYVRTTQAAHPTHAALTEATGWLVRFNLRSGAWQQAKLEGLHDDYTVNMALLRHQPPDKHRIRSFQGGLSIERGHDDWCILNYITSYAGRHDLAWLWNTVDDEIVRLLPEDFPRREPSVHWNPALGRYVADESCRLSLLPPFEELRQRRASHRLVWGNIEAPKTVTGWLAAGIRKLTGRRA</sequence>
<comment type="caution">
    <text evidence="2">The sequence shown here is derived from an EMBL/GenBank/DDBJ whole genome shotgun (WGS) entry which is preliminary data.</text>
</comment>
<dbReference type="InterPro" id="IPR046582">
    <property type="entry name" value="DUF6630"/>
</dbReference>
<dbReference type="Proteomes" id="UP001216595">
    <property type="component" value="Unassembled WGS sequence"/>
</dbReference>
<protein>
    <recommendedName>
        <fullName evidence="1">DUF6630 domain-containing protein</fullName>
    </recommendedName>
</protein>
<evidence type="ECO:0000259" key="1">
    <source>
        <dbReference type="Pfam" id="PF20335"/>
    </source>
</evidence>